<dbReference type="InterPro" id="IPR042099">
    <property type="entry name" value="ANL_N_sf"/>
</dbReference>
<protein>
    <submittedName>
        <fullName evidence="5">Acyl--CoA ligase</fullName>
    </submittedName>
</protein>
<comment type="caution">
    <text evidence="5">The sequence shown here is derived from an EMBL/GenBank/DDBJ whole genome shotgun (WGS) entry which is preliminary data.</text>
</comment>
<dbReference type="RefSeq" id="WP_249904481.1">
    <property type="nucleotide sequence ID" value="NZ_JAMGBA010000002.1"/>
</dbReference>
<dbReference type="InterPro" id="IPR000873">
    <property type="entry name" value="AMP-dep_synth/lig_dom"/>
</dbReference>
<organism evidence="5 6">
    <name type="scientific">Sphingomonas caseinilyticus</name>
    <dbReference type="NCBI Taxonomy" id="2908205"/>
    <lineage>
        <taxon>Bacteria</taxon>
        <taxon>Pseudomonadati</taxon>
        <taxon>Pseudomonadota</taxon>
        <taxon>Alphaproteobacteria</taxon>
        <taxon>Sphingomonadales</taxon>
        <taxon>Sphingomonadaceae</taxon>
        <taxon>Sphingomonas</taxon>
    </lineage>
</organism>
<evidence type="ECO:0000259" key="3">
    <source>
        <dbReference type="Pfam" id="PF00501"/>
    </source>
</evidence>
<keyword evidence="6" id="KW-1185">Reference proteome</keyword>
<dbReference type="EMBL" id="JAMGBA010000002">
    <property type="protein sequence ID" value="MCL6699111.1"/>
    <property type="molecule type" value="Genomic_DNA"/>
</dbReference>
<dbReference type="Pfam" id="PF13193">
    <property type="entry name" value="AMP-binding_C"/>
    <property type="match status" value="1"/>
</dbReference>
<gene>
    <name evidence="5" type="ORF">LZ496_10010</name>
</gene>
<keyword evidence="2 5" id="KW-0436">Ligase</keyword>
<dbReference type="GO" id="GO:0016874">
    <property type="term" value="F:ligase activity"/>
    <property type="evidence" value="ECO:0007669"/>
    <property type="project" value="UniProtKB-KW"/>
</dbReference>
<dbReference type="Gene3D" id="3.40.50.12780">
    <property type="entry name" value="N-terminal domain of ligase-like"/>
    <property type="match status" value="1"/>
</dbReference>
<dbReference type="SUPFAM" id="SSF56801">
    <property type="entry name" value="Acetyl-CoA synthetase-like"/>
    <property type="match status" value="1"/>
</dbReference>
<dbReference type="PANTHER" id="PTHR43201">
    <property type="entry name" value="ACYL-COA SYNTHETASE"/>
    <property type="match status" value="1"/>
</dbReference>
<feature type="domain" description="AMP-binding enzyme C-terminal" evidence="4">
    <location>
        <begin position="468"/>
        <end position="544"/>
    </location>
</feature>
<dbReference type="Pfam" id="PF00501">
    <property type="entry name" value="AMP-binding"/>
    <property type="match status" value="1"/>
</dbReference>
<evidence type="ECO:0000313" key="5">
    <source>
        <dbReference type="EMBL" id="MCL6699111.1"/>
    </source>
</evidence>
<proteinExistence type="inferred from homology"/>
<dbReference type="PROSITE" id="PS00455">
    <property type="entry name" value="AMP_BINDING"/>
    <property type="match status" value="1"/>
</dbReference>
<evidence type="ECO:0000313" key="6">
    <source>
        <dbReference type="Proteomes" id="UP001203410"/>
    </source>
</evidence>
<reference evidence="5 6" key="1">
    <citation type="submission" date="2022-05" db="EMBL/GenBank/DDBJ databases">
        <authorList>
            <person name="Jo J.-H."/>
            <person name="Im W.-T."/>
        </authorList>
    </citation>
    <scope>NUCLEOTIDE SEQUENCE [LARGE SCALE GENOMIC DNA]</scope>
    <source>
        <strain evidence="5 6">NSE70-1</strain>
    </source>
</reference>
<feature type="domain" description="AMP-dependent synthetase/ligase" evidence="3">
    <location>
        <begin position="51"/>
        <end position="417"/>
    </location>
</feature>
<dbReference type="Proteomes" id="UP001203410">
    <property type="component" value="Unassembled WGS sequence"/>
</dbReference>
<evidence type="ECO:0000256" key="2">
    <source>
        <dbReference type="ARBA" id="ARBA00022598"/>
    </source>
</evidence>
<dbReference type="InterPro" id="IPR020845">
    <property type="entry name" value="AMP-binding_CS"/>
</dbReference>
<name>A0ABT0RW22_9SPHN</name>
<dbReference type="Gene3D" id="3.30.300.30">
    <property type="match status" value="1"/>
</dbReference>
<dbReference type="InterPro" id="IPR045851">
    <property type="entry name" value="AMP-bd_C_sf"/>
</dbReference>
<dbReference type="PANTHER" id="PTHR43201:SF5">
    <property type="entry name" value="MEDIUM-CHAIN ACYL-COA LIGASE ACSF2, MITOCHONDRIAL"/>
    <property type="match status" value="1"/>
</dbReference>
<comment type="similarity">
    <text evidence="1">Belongs to the ATP-dependent AMP-binding enzyme family.</text>
</comment>
<dbReference type="InterPro" id="IPR025110">
    <property type="entry name" value="AMP-bd_C"/>
</dbReference>
<accession>A0ABT0RW22</accession>
<sequence>MALTDLDRKYDAVMAAVTGPGGRVILDKDEAGRTIVANFPATLPLFFKTFCALYAGVDAVIAGEERLTFGQLDKLSDQMARGLVARGISKGDRVGIAMRNCPAWILSYMAVVKTGAVATLLNGWWQPEELEHALQLTEPKLVLADAPRAQRIAATCATCSVDAIAIDKRTPEAFLELLAEGSAEIALPEVSPDDEATILFTSGSTGEAKGAVSTHRAVTTGVYAYSTALMTLRGILESEGRPPPNPLKTLVVVPLFHVTGEVPVMLNSFVICRGMVLMPKWDAGEALRLIEKERITYFVGVPTMSLELMNHPDRDNYDLSTLTDIAGGGAPRPVAHVERLRNAFPATQPALGYGLTETNAVGCGNFWGNYAAKPASTGRPQVPFVDIAILGEGDLRLPANERGEIAIGSAANIKGYWRNPEATAAAFTPDGYFKTGDIGYLDDEGYLFIVDRKKDIIIRGGENISAAEVEAAIYGSEGIAEVAVFGVPDERLGEIAVAVLHRREGSSITEDELREFLDGRLAAFKIPARMIFSDEPLPRLGTGKIDRVMLKQQYAG</sequence>
<evidence type="ECO:0000256" key="1">
    <source>
        <dbReference type="ARBA" id="ARBA00006432"/>
    </source>
</evidence>
<evidence type="ECO:0000259" key="4">
    <source>
        <dbReference type="Pfam" id="PF13193"/>
    </source>
</evidence>